<feature type="transmembrane region" description="Helical" evidence="11">
    <location>
        <begin position="496"/>
        <end position="520"/>
    </location>
</feature>
<evidence type="ECO:0000256" key="8">
    <source>
        <dbReference type="ARBA" id="ARBA00023136"/>
    </source>
</evidence>
<evidence type="ECO:0000313" key="14">
    <source>
        <dbReference type="Proteomes" id="UP000269289"/>
    </source>
</evidence>
<feature type="compositionally biased region" description="Low complexity" evidence="10">
    <location>
        <begin position="380"/>
        <end position="400"/>
    </location>
</feature>
<keyword evidence="6" id="KW-0915">Sodium</keyword>
<keyword evidence="4 11" id="KW-0812">Transmembrane</keyword>
<keyword evidence="2" id="KW-0813">Transport</keyword>
<evidence type="ECO:0000256" key="11">
    <source>
        <dbReference type="SAM" id="Phobius"/>
    </source>
</evidence>
<dbReference type="GO" id="GO:0051453">
    <property type="term" value="P:regulation of intracellular pH"/>
    <property type="evidence" value="ECO:0007669"/>
    <property type="project" value="TreeGrafter"/>
</dbReference>
<keyword evidence="8 11" id="KW-0472">Membrane</keyword>
<feature type="compositionally biased region" description="Basic and acidic residues" evidence="10">
    <location>
        <begin position="410"/>
        <end position="420"/>
    </location>
</feature>
<keyword evidence="9" id="KW-0739">Sodium transport</keyword>
<dbReference type="GO" id="GO:0005886">
    <property type="term" value="C:plasma membrane"/>
    <property type="evidence" value="ECO:0007669"/>
    <property type="project" value="UniProtKB-SubCell"/>
</dbReference>
<evidence type="ECO:0000256" key="5">
    <source>
        <dbReference type="ARBA" id="ARBA00022989"/>
    </source>
</evidence>
<feature type="transmembrane region" description="Helical" evidence="11">
    <location>
        <begin position="86"/>
        <end position="106"/>
    </location>
</feature>
<accession>A0A3M2JGC4</accession>
<dbReference type="EMBL" id="RFFI01000033">
    <property type="protein sequence ID" value="RMI12609.1"/>
    <property type="molecule type" value="Genomic_DNA"/>
</dbReference>
<feature type="transmembrane region" description="Helical" evidence="11">
    <location>
        <begin position="268"/>
        <end position="290"/>
    </location>
</feature>
<feature type="compositionally biased region" description="Basic and acidic residues" evidence="10">
    <location>
        <begin position="431"/>
        <end position="441"/>
    </location>
</feature>
<dbReference type="Gene3D" id="6.10.140.1330">
    <property type="match status" value="1"/>
</dbReference>
<dbReference type="RefSeq" id="WP_122148885.1">
    <property type="nucleotide sequence ID" value="NZ_RFFI01000033.1"/>
</dbReference>
<feature type="transmembrane region" description="Helical" evidence="11">
    <location>
        <begin position="6"/>
        <end position="22"/>
    </location>
</feature>
<keyword evidence="3" id="KW-1003">Cell membrane</keyword>
<comment type="subcellular location">
    <subcellularLocation>
        <location evidence="1">Cell membrane</location>
        <topology evidence="1">Multi-pass membrane protein</topology>
    </subcellularLocation>
</comment>
<feature type="transmembrane region" description="Helical" evidence="11">
    <location>
        <begin position="230"/>
        <end position="247"/>
    </location>
</feature>
<dbReference type="InterPro" id="IPR006153">
    <property type="entry name" value="Cation/H_exchanger_TM"/>
</dbReference>
<dbReference type="AlphaFoldDB" id="A0A3M2JGC4"/>
<evidence type="ECO:0000256" key="9">
    <source>
        <dbReference type="ARBA" id="ARBA00023201"/>
    </source>
</evidence>
<dbReference type="GO" id="GO:0098719">
    <property type="term" value="P:sodium ion import across plasma membrane"/>
    <property type="evidence" value="ECO:0007669"/>
    <property type="project" value="TreeGrafter"/>
</dbReference>
<evidence type="ECO:0000256" key="2">
    <source>
        <dbReference type="ARBA" id="ARBA00022448"/>
    </source>
</evidence>
<feature type="domain" description="Cation/H+ exchanger transmembrane" evidence="12">
    <location>
        <begin position="12"/>
        <end position="325"/>
    </location>
</feature>
<reference evidence="13 14" key="1">
    <citation type="submission" date="2018-10" db="EMBL/GenBank/DDBJ databases">
        <title>Isolation, diversity and antifungal activity of actinobacteria from wheat.</title>
        <authorList>
            <person name="Han C."/>
        </authorList>
    </citation>
    <scope>NUCLEOTIDE SEQUENCE [LARGE SCALE GENOMIC DNA]</scope>
    <source>
        <strain evidence="13 14">NEAU-YY56</strain>
    </source>
</reference>
<dbReference type="GO" id="GO:0015386">
    <property type="term" value="F:potassium:proton antiporter activity"/>
    <property type="evidence" value="ECO:0007669"/>
    <property type="project" value="TreeGrafter"/>
</dbReference>
<name>A0A3M2JGC4_9CELL</name>
<keyword evidence="7" id="KW-0406">Ion transport</keyword>
<protein>
    <submittedName>
        <fullName evidence="13">Sodium:proton antiporter</fullName>
    </submittedName>
</protein>
<dbReference type="PANTHER" id="PTHR10110:SF86">
    <property type="entry name" value="SODIUM_HYDROGEN EXCHANGER 7"/>
    <property type="match status" value="1"/>
</dbReference>
<keyword evidence="14" id="KW-1185">Reference proteome</keyword>
<gene>
    <name evidence="13" type="ORF">EBM89_07825</name>
</gene>
<evidence type="ECO:0000256" key="3">
    <source>
        <dbReference type="ARBA" id="ARBA00022475"/>
    </source>
</evidence>
<evidence type="ECO:0000256" key="6">
    <source>
        <dbReference type="ARBA" id="ARBA00023053"/>
    </source>
</evidence>
<dbReference type="Proteomes" id="UP000269289">
    <property type="component" value="Unassembled WGS sequence"/>
</dbReference>
<feature type="transmembrane region" description="Helical" evidence="11">
    <location>
        <begin position="208"/>
        <end position="224"/>
    </location>
</feature>
<evidence type="ECO:0000256" key="7">
    <source>
        <dbReference type="ARBA" id="ARBA00023065"/>
    </source>
</evidence>
<dbReference type="InterPro" id="IPR018422">
    <property type="entry name" value="Cation/H_exchanger_CPA1"/>
</dbReference>
<feature type="transmembrane region" description="Helical" evidence="11">
    <location>
        <begin position="54"/>
        <end position="74"/>
    </location>
</feature>
<dbReference type="Pfam" id="PF00999">
    <property type="entry name" value="Na_H_Exchanger"/>
    <property type="match status" value="1"/>
</dbReference>
<evidence type="ECO:0000259" key="12">
    <source>
        <dbReference type="Pfam" id="PF00999"/>
    </source>
</evidence>
<dbReference type="GO" id="GO:0015385">
    <property type="term" value="F:sodium:proton antiporter activity"/>
    <property type="evidence" value="ECO:0007669"/>
    <property type="project" value="InterPro"/>
</dbReference>
<feature type="region of interest" description="Disordered" evidence="10">
    <location>
        <begin position="363"/>
        <end position="441"/>
    </location>
</feature>
<feature type="transmembrane region" description="Helical" evidence="11">
    <location>
        <begin position="180"/>
        <end position="201"/>
    </location>
</feature>
<evidence type="ECO:0000256" key="1">
    <source>
        <dbReference type="ARBA" id="ARBA00004651"/>
    </source>
</evidence>
<dbReference type="OrthoDB" id="57886at2"/>
<evidence type="ECO:0000256" key="4">
    <source>
        <dbReference type="ARBA" id="ARBA00022692"/>
    </source>
</evidence>
<evidence type="ECO:0000256" key="10">
    <source>
        <dbReference type="SAM" id="MobiDB-lite"/>
    </source>
</evidence>
<dbReference type="PANTHER" id="PTHR10110">
    <property type="entry name" value="SODIUM/HYDROGEN EXCHANGER"/>
    <property type="match status" value="1"/>
</dbReference>
<proteinExistence type="predicted"/>
<feature type="transmembrane region" description="Helical" evidence="11">
    <location>
        <begin position="29"/>
        <end position="48"/>
    </location>
</feature>
<feature type="transmembrane region" description="Helical" evidence="11">
    <location>
        <begin position="296"/>
        <end position="322"/>
    </location>
</feature>
<evidence type="ECO:0000313" key="13">
    <source>
        <dbReference type="EMBL" id="RMI12609.1"/>
    </source>
</evidence>
<organism evidence="13 14">
    <name type="scientific">Cellulomonas triticagri</name>
    <dbReference type="NCBI Taxonomy" id="2483352"/>
    <lineage>
        <taxon>Bacteria</taxon>
        <taxon>Bacillati</taxon>
        <taxon>Actinomycetota</taxon>
        <taxon>Actinomycetes</taxon>
        <taxon>Micrococcales</taxon>
        <taxon>Cellulomonadaceae</taxon>
        <taxon>Cellulomonas</taxon>
    </lineage>
</organism>
<keyword evidence="5 11" id="KW-1133">Transmembrane helix</keyword>
<sequence>MDLLLIGVIAAVAVIAVTALAPRVGVAAPLLLVVLGVLISLVPAVPAVEIEPEWILGVVLPPLLYATSVSMPTMDFRRDLTAISGLSVLLVVVTSVLLGLLFSWLIPGVSLATGIALGAVISPTDAVATSIVRRSGVSPRVVTVLEGESLLNDASALVLLRSAIVATAASVSLWEVATDFVFAVVVAVAIGAVVGKVSLAVRTRISDPHLTTAISFLVPFIAYIPAEHLGASGLVATVSAGLVAGTGSVRLRPQDRIAEAANWRTLELLLEGAVFLLMGLELYGLVAEVLDDHGNLWLALGLGVMAALVVLLVRTGYVAFLLGTLSRRARRGATARGYLSAINDRVDALDTMARTRRDDLRALGVPGAPPVTARVDGDAADAPDAAGPDAPARPAAWAPGQVPPGFPEGEDVRRRQELRRVFGRRRKPRLGPHDSPEHRTERIRTRVTRRIADIDYLQAEPLGPREGAILVWAGMRGVVTLAAAQSLPSDTPHRALLILVAFTVAAGTLLVQGGTLGWLVRRLGLSRDGADERAELDRLSVDMARAAVDVLADPTLRRPDGTPYDAVVLEKARLVAERQGEQVDEDADAEADLSSVAAQIRELRLAMLDAQRESLLRVRDLGTASSGALTEALRVLDADQISLELRARDD</sequence>
<feature type="compositionally biased region" description="Basic residues" evidence="10">
    <location>
        <begin position="421"/>
        <end position="430"/>
    </location>
</feature>
<comment type="caution">
    <text evidence="13">The sequence shown here is derived from an EMBL/GenBank/DDBJ whole genome shotgun (WGS) entry which is preliminary data.</text>
</comment>